<reference evidence="2 3" key="2">
    <citation type="submission" date="2017-10" db="EMBL/GenBank/DDBJ databases">
        <title>Genome analyses suggest a sexual origin of heterokaryosis in a supposedly ancient asexual fungus.</title>
        <authorList>
            <person name="Corradi N."/>
            <person name="Sedzielewska K."/>
            <person name="Noel J."/>
            <person name="Charron P."/>
            <person name="Farinelli L."/>
            <person name="Marton T."/>
            <person name="Kruger M."/>
            <person name="Pelin A."/>
            <person name="Brachmann A."/>
            <person name="Corradi N."/>
        </authorList>
    </citation>
    <scope>NUCLEOTIDE SEQUENCE [LARGE SCALE GENOMIC DNA]</scope>
    <source>
        <strain evidence="2 3">A1</strain>
    </source>
</reference>
<name>A0A2N0R1X4_9GLOM</name>
<dbReference type="EMBL" id="LLXH01001867">
    <property type="protein sequence ID" value="PKC57294.1"/>
    <property type="molecule type" value="Genomic_DNA"/>
</dbReference>
<comment type="caution">
    <text evidence="2">The sequence shown here is derived from an EMBL/GenBank/DDBJ whole genome shotgun (WGS) entry which is preliminary data.</text>
</comment>
<dbReference type="VEuPathDB" id="FungiDB:FUN_009768"/>
<proteinExistence type="predicted"/>
<accession>A0A2N0R1X4</accession>
<reference evidence="2 3" key="1">
    <citation type="submission" date="2017-10" db="EMBL/GenBank/DDBJ databases">
        <title>Extensive intraspecific genome diversity in a model arbuscular mycorrhizal fungus.</title>
        <authorList>
            <person name="Chen E.C.H."/>
            <person name="Morin E."/>
            <person name="Baudet D."/>
            <person name="Noel J."/>
            <person name="Ndikumana S."/>
            <person name="Charron P."/>
            <person name="St-Onge C."/>
            <person name="Giorgi J."/>
            <person name="Grigoriev I.V."/>
            <person name="Roux C."/>
            <person name="Martin F.M."/>
            <person name="Corradi N."/>
        </authorList>
    </citation>
    <scope>NUCLEOTIDE SEQUENCE [LARGE SCALE GENOMIC DNA]</scope>
    <source>
        <strain evidence="2 3">A1</strain>
    </source>
</reference>
<gene>
    <name evidence="2" type="ORF">RhiirA1_498473</name>
</gene>
<evidence type="ECO:0000256" key="1">
    <source>
        <dbReference type="SAM" id="MobiDB-lite"/>
    </source>
</evidence>
<evidence type="ECO:0000313" key="2">
    <source>
        <dbReference type="EMBL" id="PKC57294.1"/>
    </source>
</evidence>
<dbReference type="VEuPathDB" id="FungiDB:RhiirA1_498473"/>
<protein>
    <submittedName>
        <fullName evidence="2">Uncharacterized protein</fullName>
    </submittedName>
</protein>
<dbReference type="AlphaFoldDB" id="A0A2N0R1X4"/>
<feature type="compositionally biased region" description="Polar residues" evidence="1">
    <location>
        <begin position="138"/>
        <end position="147"/>
    </location>
</feature>
<organism evidence="2 3">
    <name type="scientific">Rhizophagus irregularis</name>
    <dbReference type="NCBI Taxonomy" id="588596"/>
    <lineage>
        <taxon>Eukaryota</taxon>
        <taxon>Fungi</taxon>
        <taxon>Fungi incertae sedis</taxon>
        <taxon>Mucoromycota</taxon>
        <taxon>Glomeromycotina</taxon>
        <taxon>Glomeromycetes</taxon>
        <taxon>Glomerales</taxon>
        <taxon>Glomeraceae</taxon>
        <taxon>Rhizophagus</taxon>
    </lineage>
</organism>
<sequence>MSEQRFRNHIIIMTKESEQPGEIINERIMNGGRENLSQTNMSKNFVVNEELISVTEGKQKDFVAGFMELMQLESSYQTNVRKRKASEAFNDEFDYLYEIVTTDNFTEKPNIKFNDNHKSITKTGREGSNGNFKKRTPLRTSQKTSNKSVGILSEDEQVYEATDGLTGLTLNKNNKVEEFNKLNEVFSNRVNRRVYNKRIINGQGEREEVIASK</sequence>
<evidence type="ECO:0000313" key="3">
    <source>
        <dbReference type="Proteomes" id="UP000232688"/>
    </source>
</evidence>
<feature type="region of interest" description="Disordered" evidence="1">
    <location>
        <begin position="116"/>
        <end position="147"/>
    </location>
</feature>
<dbReference type="Proteomes" id="UP000232688">
    <property type="component" value="Unassembled WGS sequence"/>
</dbReference>